<dbReference type="InterPro" id="IPR000850">
    <property type="entry name" value="Adenylat/UMP-CMP_kin"/>
</dbReference>
<proteinExistence type="inferred from homology"/>
<dbReference type="InterPro" id="IPR006259">
    <property type="entry name" value="Adenyl_kin_sub"/>
</dbReference>
<dbReference type="PROSITE" id="PS00113">
    <property type="entry name" value="ADENYLATE_KINASE"/>
    <property type="match status" value="1"/>
</dbReference>
<dbReference type="CDD" id="cd01428">
    <property type="entry name" value="ADK"/>
    <property type="match status" value="1"/>
</dbReference>
<protein>
    <submittedName>
        <fullName evidence="7">Adenylate kinase</fullName>
    </submittedName>
</protein>
<dbReference type="GO" id="GO:0004017">
    <property type="term" value="F:AMP kinase activity"/>
    <property type="evidence" value="ECO:0007669"/>
    <property type="project" value="InterPro"/>
</dbReference>
<evidence type="ECO:0000313" key="8">
    <source>
        <dbReference type="Proteomes" id="UP001164286"/>
    </source>
</evidence>
<keyword evidence="2" id="KW-0547">Nucleotide-binding</keyword>
<keyword evidence="1 4" id="KW-0808">Transferase</keyword>
<dbReference type="InterPro" id="IPR027417">
    <property type="entry name" value="P-loop_NTPase"/>
</dbReference>
<dbReference type="NCBIfam" id="TIGR01351">
    <property type="entry name" value="adk"/>
    <property type="match status" value="1"/>
</dbReference>
<dbReference type="InterPro" id="IPR007862">
    <property type="entry name" value="Adenylate_kinase_lid-dom"/>
</dbReference>
<dbReference type="PRINTS" id="PR00094">
    <property type="entry name" value="ADENYLTKNASE"/>
</dbReference>
<dbReference type="GeneID" id="77725815"/>
<sequence length="415" mass="45665">MSASTSRLTQAVRPASFRILQPRVLSGRVPSLPLRTISTSSPRGTVSDSISSVVQRMRELVAQERKGWVEGDQEREKGLRMLMFGKPGSGKLICRLLKLYDIAFVSTGDVLRKEIAAKSPLGLRAEEVVRTGGLVSDELMLEIVKTELDRLRGRSWIIDGFPRTLHQGKLLDDVLNEEGRPLNMIVHLNVPDSVIMARISARWVHLPSGRVYNTTYSAPKVEGVDDVTGEPLIKRPDDTPEVFTKRLKAYYDSTAPLLEYFSSAYPESLHSLSGSTSDEVLFASGLYAAPPPPPILASARERDRDPPLSSTSTKKRENQSDAMSSSSSSSSTSATSPRIDTPSSSTEPKSSHTLLSSGGTDATTTLDQLWPQLQELVEPFGLRRRDPELPEEEAGKVREKADDLRDPEKAERKGV</sequence>
<feature type="domain" description="Adenylate kinase active site lid" evidence="6">
    <location>
        <begin position="202"/>
        <end position="237"/>
    </location>
</feature>
<dbReference type="Pfam" id="PF00406">
    <property type="entry name" value="ADK"/>
    <property type="match status" value="1"/>
</dbReference>
<evidence type="ECO:0000256" key="5">
    <source>
        <dbReference type="SAM" id="MobiDB-lite"/>
    </source>
</evidence>
<evidence type="ECO:0000256" key="2">
    <source>
        <dbReference type="ARBA" id="ARBA00022741"/>
    </source>
</evidence>
<keyword evidence="8" id="KW-1185">Reference proteome</keyword>
<evidence type="ECO:0000313" key="7">
    <source>
        <dbReference type="EMBL" id="KAI9638692.1"/>
    </source>
</evidence>
<feature type="compositionally biased region" description="Low complexity" evidence="5">
    <location>
        <begin position="324"/>
        <end position="336"/>
    </location>
</feature>
<comment type="caution">
    <text evidence="7">The sequence shown here is derived from an EMBL/GenBank/DDBJ whole genome shotgun (WGS) entry which is preliminary data.</text>
</comment>
<comment type="similarity">
    <text evidence="4">Belongs to the adenylate kinase family.</text>
</comment>
<evidence type="ECO:0000256" key="1">
    <source>
        <dbReference type="ARBA" id="ARBA00022679"/>
    </source>
</evidence>
<evidence type="ECO:0000256" key="4">
    <source>
        <dbReference type="RuleBase" id="RU003330"/>
    </source>
</evidence>
<dbReference type="EMBL" id="JAKWFO010000003">
    <property type="protein sequence ID" value="KAI9638692.1"/>
    <property type="molecule type" value="Genomic_DNA"/>
</dbReference>
<reference evidence="7" key="1">
    <citation type="journal article" date="2022" name="G3 (Bethesda)">
        <title>High quality genome of the basidiomycete yeast Dioszegia hungarica PDD-24b-2 isolated from cloud water.</title>
        <authorList>
            <person name="Jarrige D."/>
            <person name="Haridas S."/>
            <person name="Bleykasten-Grosshans C."/>
            <person name="Joly M."/>
            <person name="Nadalig T."/>
            <person name="Sancelme M."/>
            <person name="Vuilleumier S."/>
            <person name="Grigoriev I.V."/>
            <person name="Amato P."/>
            <person name="Bringel F."/>
        </authorList>
    </citation>
    <scope>NUCLEOTIDE SEQUENCE</scope>
    <source>
        <strain evidence="7">PDD-24b-2</strain>
    </source>
</reference>
<dbReference type="InterPro" id="IPR033690">
    <property type="entry name" value="Adenylat_kinase_CS"/>
</dbReference>
<name>A0AA38HEZ1_9TREE</name>
<feature type="compositionally biased region" description="Polar residues" evidence="5">
    <location>
        <begin position="341"/>
        <end position="367"/>
    </location>
</feature>
<keyword evidence="3 4" id="KW-0418">Kinase</keyword>
<dbReference type="Proteomes" id="UP001164286">
    <property type="component" value="Unassembled WGS sequence"/>
</dbReference>
<dbReference type="AlphaFoldDB" id="A0AA38HEZ1"/>
<evidence type="ECO:0000259" key="6">
    <source>
        <dbReference type="Pfam" id="PF05191"/>
    </source>
</evidence>
<evidence type="ECO:0000256" key="3">
    <source>
        <dbReference type="ARBA" id="ARBA00022777"/>
    </source>
</evidence>
<dbReference type="Gene3D" id="3.40.50.300">
    <property type="entry name" value="P-loop containing nucleotide triphosphate hydrolases"/>
    <property type="match status" value="1"/>
</dbReference>
<dbReference type="GO" id="GO:0005524">
    <property type="term" value="F:ATP binding"/>
    <property type="evidence" value="ECO:0007669"/>
    <property type="project" value="InterPro"/>
</dbReference>
<organism evidence="7 8">
    <name type="scientific">Dioszegia hungarica</name>
    <dbReference type="NCBI Taxonomy" id="4972"/>
    <lineage>
        <taxon>Eukaryota</taxon>
        <taxon>Fungi</taxon>
        <taxon>Dikarya</taxon>
        <taxon>Basidiomycota</taxon>
        <taxon>Agaricomycotina</taxon>
        <taxon>Tremellomycetes</taxon>
        <taxon>Tremellales</taxon>
        <taxon>Bulleribasidiaceae</taxon>
        <taxon>Dioszegia</taxon>
    </lineage>
</organism>
<dbReference type="SUPFAM" id="SSF52540">
    <property type="entry name" value="P-loop containing nucleoside triphosphate hydrolases"/>
    <property type="match status" value="1"/>
</dbReference>
<feature type="region of interest" description="Disordered" evidence="5">
    <location>
        <begin position="292"/>
        <end position="415"/>
    </location>
</feature>
<feature type="compositionally biased region" description="Basic and acidic residues" evidence="5">
    <location>
        <begin position="381"/>
        <end position="415"/>
    </location>
</feature>
<dbReference type="PANTHER" id="PTHR23359">
    <property type="entry name" value="NUCLEOTIDE KINASE"/>
    <property type="match status" value="1"/>
</dbReference>
<dbReference type="HAMAP" id="MF_00235">
    <property type="entry name" value="Adenylate_kinase_Adk"/>
    <property type="match status" value="1"/>
</dbReference>
<dbReference type="Pfam" id="PF05191">
    <property type="entry name" value="ADK_lid"/>
    <property type="match status" value="1"/>
</dbReference>
<accession>A0AA38HEZ1</accession>
<dbReference type="RefSeq" id="XP_052948469.1">
    <property type="nucleotide sequence ID" value="XM_053086614.1"/>
</dbReference>
<gene>
    <name evidence="7" type="ORF">MKK02DRAFT_22719</name>
</gene>